<feature type="compositionally biased region" description="Basic residues" evidence="1">
    <location>
        <begin position="127"/>
        <end position="144"/>
    </location>
</feature>
<feature type="region of interest" description="Disordered" evidence="1">
    <location>
        <begin position="1"/>
        <end position="144"/>
    </location>
</feature>
<dbReference type="EMBL" id="CADCVZ010000044">
    <property type="protein sequence ID" value="CAA9515243.1"/>
    <property type="molecule type" value="Genomic_DNA"/>
</dbReference>
<gene>
    <name evidence="2" type="ORF">AVDCRST_MAG09-1645</name>
</gene>
<name>A0A6J4T7B3_9SPHN</name>
<feature type="non-terminal residue" evidence="2">
    <location>
        <position position="1"/>
    </location>
</feature>
<feature type="non-terminal residue" evidence="2">
    <location>
        <position position="144"/>
    </location>
</feature>
<evidence type="ECO:0000256" key="1">
    <source>
        <dbReference type="SAM" id="MobiDB-lite"/>
    </source>
</evidence>
<organism evidence="2">
    <name type="scientific">uncultured Sphingomonas sp</name>
    <dbReference type="NCBI Taxonomy" id="158754"/>
    <lineage>
        <taxon>Bacteria</taxon>
        <taxon>Pseudomonadati</taxon>
        <taxon>Pseudomonadota</taxon>
        <taxon>Alphaproteobacteria</taxon>
        <taxon>Sphingomonadales</taxon>
        <taxon>Sphingomonadaceae</taxon>
        <taxon>Sphingomonas</taxon>
        <taxon>environmental samples</taxon>
    </lineage>
</organism>
<reference evidence="2" key="1">
    <citation type="submission" date="2020-02" db="EMBL/GenBank/DDBJ databases">
        <authorList>
            <person name="Meier V. D."/>
        </authorList>
    </citation>
    <scope>NUCLEOTIDE SEQUENCE</scope>
    <source>
        <strain evidence="2">AVDCRST_MAG09</strain>
    </source>
</reference>
<feature type="compositionally biased region" description="Basic and acidic residues" evidence="1">
    <location>
        <begin position="24"/>
        <end position="36"/>
    </location>
</feature>
<feature type="compositionally biased region" description="Basic and acidic residues" evidence="1">
    <location>
        <begin position="77"/>
        <end position="86"/>
    </location>
</feature>
<dbReference type="AlphaFoldDB" id="A0A6J4T7B3"/>
<feature type="compositionally biased region" description="Low complexity" evidence="1">
    <location>
        <begin position="64"/>
        <end position="76"/>
    </location>
</feature>
<proteinExistence type="predicted"/>
<feature type="compositionally biased region" description="Low complexity" evidence="1">
    <location>
        <begin position="91"/>
        <end position="103"/>
    </location>
</feature>
<sequence length="144" mass="15208">ERRGRRDRRLGALRALAGGAGSELHQDPRLFPRGRDQVGGGNRAGHARGQHGRAGHPGAHHQGRSAAVRGRTVGRPGRTDRDDRAVVRGNPALSRRARAASGGAPPPAELHAGAVRPGDQPAAQPPARRRVRAPGRQHQLRAGL</sequence>
<protein>
    <submittedName>
        <fullName evidence="2">Uncharacterized protein</fullName>
    </submittedName>
</protein>
<evidence type="ECO:0000313" key="2">
    <source>
        <dbReference type="EMBL" id="CAA9515243.1"/>
    </source>
</evidence>
<feature type="compositionally biased region" description="Basic residues" evidence="1">
    <location>
        <begin position="45"/>
        <end position="63"/>
    </location>
</feature>
<accession>A0A6J4T7B3</accession>